<gene>
    <name evidence="9" type="ORF">D9V32_10640</name>
</gene>
<keyword evidence="6" id="KW-0812">Transmembrane</keyword>
<evidence type="ECO:0000313" key="10">
    <source>
        <dbReference type="Proteomes" id="UP000272503"/>
    </source>
</evidence>
<evidence type="ECO:0000256" key="3">
    <source>
        <dbReference type="ARBA" id="ARBA00022729"/>
    </source>
</evidence>
<evidence type="ECO:0000256" key="4">
    <source>
        <dbReference type="ARBA" id="ARBA00023088"/>
    </source>
</evidence>
<protein>
    <recommendedName>
        <fullName evidence="8">Gram-positive cocci surface proteins LPxTG domain-containing protein</fullName>
    </recommendedName>
</protein>
<keyword evidence="6" id="KW-1133">Transmembrane helix</keyword>
<keyword evidence="10" id="KW-1185">Reference proteome</keyword>
<evidence type="ECO:0000259" key="8">
    <source>
        <dbReference type="PROSITE" id="PS50847"/>
    </source>
</evidence>
<comment type="caution">
    <text evidence="9">The sequence shown here is derived from an EMBL/GenBank/DDBJ whole genome shotgun (WGS) entry which is preliminary data.</text>
</comment>
<dbReference type="PROSITE" id="PS50847">
    <property type="entry name" value="GRAM_POS_ANCHORING"/>
    <property type="match status" value="1"/>
</dbReference>
<feature type="transmembrane region" description="Helical" evidence="6">
    <location>
        <begin position="562"/>
        <end position="582"/>
    </location>
</feature>
<dbReference type="EMBL" id="RCUX01000007">
    <property type="protein sequence ID" value="RLP75334.1"/>
    <property type="molecule type" value="Genomic_DNA"/>
</dbReference>
<feature type="compositionally biased region" description="Pro residues" evidence="5">
    <location>
        <begin position="359"/>
        <end position="377"/>
    </location>
</feature>
<keyword evidence="1" id="KW-0134">Cell wall</keyword>
<feature type="compositionally biased region" description="Low complexity" evidence="5">
    <location>
        <begin position="378"/>
        <end position="398"/>
    </location>
</feature>
<dbReference type="InterPro" id="IPR012334">
    <property type="entry name" value="Pectin_lyas_fold"/>
</dbReference>
<keyword evidence="3 7" id="KW-0732">Signal</keyword>
<evidence type="ECO:0000313" key="9">
    <source>
        <dbReference type="EMBL" id="RLP75334.1"/>
    </source>
</evidence>
<dbReference type="SUPFAM" id="SSF51126">
    <property type="entry name" value="Pectin lyase-like"/>
    <property type="match status" value="1"/>
</dbReference>
<feature type="compositionally biased region" description="Pro residues" evidence="5">
    <location>
        <begin position="315"/>
        <end position="349"/>
    </location>
</feature>
<dbReference type="PROSITE" id="PS51318">
    <property type="entry name" value="TAT"/>
    <property type="match status" value="1"/>
</dbReference>
<dbReference type="InterPro" id="IPR006311">
    <property type="entry name" value="TAT_signal"/>
</dbReference>
<feature type="signal peptide" evidence="7">
    <location>
        <begin position="1"/>
        <end position="34"/>
    </location>
</feature>
<keyword evidence="6" id="KW-0472">Membrane</keyword>
<feature type="region of interest" description="Disordered" evidence="5">
    <location>
        <begin position="512"/>
        <end position="555"/>
    </location>
</feature>
<sequence length="591" mass="59747">MTSSAPRLFRRALAPAAALGTAALLLALPLTAQALPDTDQSPTPTPAAELSVAQDESIQDAINRAPAGATINIAAGPFTEDLRITKPITLRGTTGEHPTVISSRSKAKTIDITNTHDVTLKDLILLGTKNLPNNAISATGIDANGVNGLTLQNITVTEFAKNGIAITNRYLPTAGTVSGNISLTNVRADRNDWAGLAFYTLSSQGATDDINSVRFSGDNSFVGNQYDIQFGDENNTAKVSGPNGGPVALGSVLVGTFGQDEKAGILVNDTSAVTVKDAQLQRQSGSVTPITAADLLPGVSVEETATNPTVEPTAEPTPTPTPSTEPTVEPTPTPTPSTEPTVAPTPTPSATPSENPTTTPTPEPSTEPTVAPTPQPSATPTTVPTVAPSPAAPAPAGSTEDLLKLVEELGLDIAGTTASAVVPAGVTLSNLDPTAPLSVSVPWVGEDDFVDAYAYSTPTLLGTFPVTDGRAIVTGADLSGLAAGDHHIVFRGQTSQNVAVIAVAVAEVATPTAVPTDGSTPTTVPTEGTNPTEGTAPTAAPTTATPIASGPTLSETGANDPLRLAAAGGVLALLGAAAIGFVRRRRSQEAA</sequence>
<feature type="region of interest" description="Disordered" evidence="5">
    <location>
        <begin position="305"/>
        <end position="398"/>
    </location>
</feature>
<feature type="domain" description="Gram-positive cocci surface proteins LPxTG" evidence="8">
    <location>
        <begin position="553"/>
        <end position="591"/>
    </location>
</feature>
<evidence type="ECO:0000256" key="5">
    <source>
        <dbReference type="SAM" id="MobiDB-lite"/>
    </source>
</evidence>
<accession>A0A3L7A5G1</accession>
<evidence type="ECO:0000256" key="6">
    <source>
        <dbReference type="SAM" id="Phobius"/>
    </source>
</evidence>
<organism evidence="9 10">
    <name type="scientific">Mycetocola tolaasinivorans</name>
    <dbReference type="NCBI Taxonomy" id="76635"/>
    <lineage>
        <taxon>Bacteria</taxon>
        <taxon>Bacillati</taxon>
        <taxon>Actinomycetota</taxon>
        <taxon>Actinomycetes</taxon>
        <taxon>Micrococcales</taxon>
        <taxon>Microbacteriaceae</taxon>
        <taxon>Mycetocola</taxon>
    </lineage>
</organism>
<dbReference type="Proteomes" id="UP000272503">
    <property type="component" value="Unassembled WGS sequence"/>
</dbReference>
<dbReference type="PANTHER" id="PTHR33472">
    <property type="entry name" value="OS01G0106600 PROTEIN"/>
    <property type="match status" value="1"/>
</dbReference>
<name>A0A3L7A5G1_9MICO</name>
<dbReference type="AlphaFoldDB" id="A0A3L7A5G1"/>
<keyword evidence="2" id="KW-0964">Secreted</keyword>
<dbReference type="PANTHER" id="PTHR33472:SF1">
    <property type="entry name" value="EXTENSIN-RELATED"/>
    <property type="match status" value="1"/>
</dbReference>
<keyword evidence="4" id="KW-0572">Peptidoglycan-anchor</keyword>
<evidence type="ECO:0000256" key="2">
    <source>
        <dbReference type="ARBA" id="ARBA00022525"/>
    </source>
</evidence>
<proteinExistence type="predicted"/>
<dbReference type="InterPro" id="IPR011050">
    <property type="entry name" value="Pectin_lyase_fold/virulence"/>
</dbReference>
<feature type="compositionally biased region" description="Low complexity" evidence="5">
    <location>
        <begin position="512"/>
        <end position="552"/>
    </location>
</feature>
<dbReference type="RefSeq" id="WP_121648880.1">
    <property type="nucleotide sequence ID" value="NZ_RCUX01000007.1"/>
</dbReference>
<feature type="chain" id="PRO_5018052382" description="Gram-positive cocci surface proteins LPxTG domain-containing protein" evidence="7">
    <location>
        <begin position="35"/>
        <end position="591"/>
    </location>
</feature>
<dbReference type="InterPro" id="IPR019931">
    <property type="entry name" value="LPXTG_anchor"/>
</dbReference>
<dbReference type="OrthoDB" id="614750at2"/>
<evidence type="ECO:0000256" key="7">
    <source>
        <dbReference type="SAM" id="SignalP"/>
    </source>
</evidence>
<evidence type="ECO:0000256" key="1">
    <source>
        <dbReference type="ARBA" id="ARBA00022512"/>
    </source>
</evidence>
<feature type="compositionally biased region" description="Low complexity" evidence="5">
    <location>
        <begin position="305"/>
        <end position="314"/>
    </location>
</feature>
<dbReference type="PRINTS" id="PR01217">
    <property type="entry name" value="PRICHEXTENSN"/>
</dbReference>
<reference evidence="9 10" key="1">
    <citation type="submission" date="2018-10" db="EMBL/GenBank/DDBJ databases">
        <authorList>
            <person name="Li J."/>
        </authorList>
    </citation>
    <scope>NUCLEOTIDE SEQUENCE [LARGE SCALE GENOMIC DNA]</scope>
    <source>
        <strain evidence="9 10">IF 016277</strain>
    </source>
</reference>
<dbReference type="Gene3D" id="2.160.20.10">
    <property type="entry name" value="Single-stranded right-handed beta-helix, Pectin lyase-like"/>
    <property type="match status" value="1"/>
</dbReference>